<dbReference type="GO" id="GO:0006979">
    <property type="term" value="P:response to oxidative stress"/>
    <property type="evidence" value="ECO:0007669"/>
    <property type="project" value="InterPro"/>
</dbReference>
<dbReference type="Proteomes" id="UP000248975">
    <property type="component" value="Unassembled WGS sequence"/>
</dbReference>
<proteinExistence type="predicted"/>
<evidence type="ECO:0000313" key="2">
    <source>
        <dbReference type="Proteomes" id="UP000248975"/>
    </source>
</evidence>
<dbReference type="GO" id="GO:0020037">
    <property type="term" value="F:heme binding"/>
    <property type="evidence" value="ECO:0007669"/>
    <property type="project" value="InterPro"/>
</dbReference>
<gene>
    <name evidence="1" type="ORF">DI533_07180</name>
</gene>
<organism evidence="1 2">
    <name type="scientific">Cereibacter sphaeroides</name>
    <name type="common">Rhodobacter sphaeroides</name>
    <dbReference type="NCBI Taxonomy" id="1063"/>
    <lineage>
        <taxon>Bacteria</taxon>
        <taxon>Pseudomonadati</taxon>
        <taxon>Pseudomonadota</taxon>
        <taxon>Alphaproteobacteria</taxon>
        <taxon>Rhodobacterales</taxon>
        <taxon>Paracoccaceae</taxon>
        <taxon>Cereibacter</taxon>
    </lineage>
</organism>
<dbReference type="Gene3D" id="1.10.640.10">
    <property type="entry name" value="Haem peroxidase domain superfamily, animal type"/>
    <property type="match status" value="1"/>
</dbReference>
<sequence>MRGGRQDDVKKLYSGSGNLAQTIDQMGPVAARLVAGSHLRDRLPGGIAAGYTFLAQLLAHEVSAVTPEVSVDLRLTAPVQDRARGLMLDSIFGPISETASEPAFFTFRASASDPGRPVSVDVPWDDNDLAVVHDTRNADTPILSQLSALFIAYCVRARRILRASYTEAEAAVLSRLLTAEVFHAILRGDLLPHILHPDVWALYGGADWQVIDAEGRRPGALIPVEFSNAAFRFGHAMVRSNYTLNDRSPSLSLGELTRGIRGLNARRAANSNFWRVDWRLFFGTGSKVQLGRRIGPGVPPDLEKVTVFLKSSGQFPVAAGKNDIALRDLLRGAGAGLQRVSACADAMVPFLRAQPELARWALWDKAARGTMMRDWLSAEPDLLPDHLIGDPPPYLYILIESGAKGSAGGCGEGRTLGALGSVLAAEVVLPPLRQAEIAVATQPGIAEARRMVLGRRQLPRTMTKFIQFLT</sequence>
<dbReference type="EMBL" id="QFQS01000001">
    <property type="protein sequence ID" value="PZR00351.1"/>
    <property type="molecule type" value="Genomic_DNA"/>
</dbReference>
<accession>A0A2W5URD7</accession>
<name>A0A2W5URD7_CERSP</name>
<evidence type="ECO:0000313" key="1">
    <source>
        <dbReference type="EMBL" id="PZR00351.1"/>
    </source>
</evidence>
<dbReference type="GO" id="GO:0004601">
    <property type="term" value="F:peroxidase activity"/>
    <property type="evidence" value="ECO:0007669"/>
    <property type="project" value="InterPro"/>
</dbReference>
<dbReference type="AlphaFoldDB" id="A0A2W5URD7"/>
<dbReference type="SUPFAM" id="SSF48113">
    <property type="entry name" value="Heme-dependent peroxidases"/>
    <property type="match status" value="1"/>
</dbReference>
<reference evidence="1 2" key="1">
    <citation type="submission" date="2017-08" db="EMBL/GenBank/DDBJ databases">
        <title>Infants hospitalized years apart are colonized by the same room-sourced microbial strains.</title>
        <authorList>
            <person name="Brooks B."/>
            <person name="Olm M.R."/>
            <person name="Firek B.A."/>
            <person name="Baker R."/>
            <person name="Thomas B.C."/>
            <person name="Morowitz M.J."/>
            <person name="Banfield J.F."/>
        </authorList>
    </citation>
    <scope>NUCLEOTIDE SEQUENCE [LARGE SCALE GENOMIC DNA]</scope>
    <source>
        <strain evidence="1">S2_003_000_R2_11</strain>
    </source>
</reference>
<dbReference type="InterPro" id="IPR037120">
    <property type="entry name" value="Haem_peroxidase_sf_animal"/>
</dbReference>
<comment type="caution">
    <text evidence="1">The sequence shown here is derived from an EMBL/GenBank/DDBJ whole genome shotgun (WGS) entry which is preliminary data.</text>
</comment>
<dbReference type="InterPro" id="IPR010255">
    <property type="entry name" value="Haem_peroxidase_sf"/>
</dbReference>
<protein>
    <submittedName>
        <fullName evidence="1">Uncharacterized protein</fullName>
    </submittedName>
</protein>